<organism evidence="1 2">
    <name type="scientific">Aquincola tertiaricarbonis</name>
    <dbReference type="NCBI Taxonomy" id="391953"/>
    <lineage>
        <taxon>Bacteria</taxon>
        <taxon>Pseudomonadati</taxon>
        <taxon>Pseudomonadota</taxon>
        <taxon>Betaproteobacteria</taxon>
        <taxon>Burkholderiales</taxon>
        <taxon>Sphaerotilaceae</taxon>
        <taxon>Aquincola</taxon>
    </lineage>
</organism>
<proteinExistence type="predicted"/>
<reference evidence="1" key="1">
    <citation type="submission" date="2022-05" db="EMBL/GenBank/DDBJ databases">
        <title>An RpoN-dependent PEP-CTERM gene is involved in floc formation of an Aquincola tertiaricarbonis strain.</title>
        <authorList>
            <person name="Qiu D."/>
            <person name="Xia M."/>
        </authorList>
    </citation>
    <scope>NUCLEOTIDE SEQUENCE</scope>
    <source>
        <strain evidence="1">RN12</strain>
    </source>
</reference>
<dbReference type="NCBIfam" id="NF041023">
    <property type="entry name" value="PP0621_fam"/>
    <property type="match status" value="1"/>
</dbReference>
<dbReference type="InterPro" id="IPR049708">
    <property type="entry name" value="PP0621-like"/>
</dbReference>
<sequence>MKYLVLFLIIGVVLYVMSRKRSAPPPTPRRPRPSAAPQLEGMVACGHCGLHLPRSESLPGPDGQVFCSAAHRDAGPRG</sequence>
<evidence type="ECO:0008006" key="3">
    <source>
        <dbReference type="Google" id="ProtNLM"/>
    </source>
</evidence>
<dbReference type="RefSeq" id="WP_250197608.1">
    <property type="nucleotide sequence ID" value="NZ_CP097636.1"/>
</dbReference>
<accession>A0ABY4S8S9</accession>
<gene>
    <name evidence="1" type="ORF">MW290_27830</name>
</gene>
<name>A0ABY4S8S9_AQUTE</name>
<dbReference type="EMBL" id="CP097636">
    <property type="protein sequence ID" value="URI09379.1"/>
    <property type="molecule type" value="Genomic_DNA"/>
</dbReference>
<dbReference type="Proteomes" id="UP001056201">
    <property type="component" value="Chromosome 2"/>
</dbReference>
<evidence type="ECO:0000313" key="2">
    <source>
        <dbReference type="Proteomes" id="UP001056201"/>
    </source>
</evidence>
<keyword evidence="2" id="KW-1185">Reference proteome</keyword>
<protein>
    <recommendedName>
        <fullName evidence="3">Preprotein translocase subunit YajC</fullName>
    </recommendedName>
</protein>
<evidence type="ECO:0000313" key="1">
    <source>
        <dbReference type="EMBL" id="URI09379.1"/>
    </source>
</evidence>